<gene>
    <name evidence="1" type="ORF">NM208_g183</name>
</gene>
<protein>
    <submittedName>
        <fullName evidence="1">Uncharacterized protein</fullName>
    </submittedName>
</protein>
<reference evidence="1" key="1">
    <citation type="submission" date="2022-08" db="EMBL/GenBank/DDBJ databases">
        <title>Genome Sequence of Fusarium decemcellulare.</title>
        <authorList>
            <person name="Buettner E."/>
        </authorList>
    </citation>
    <scope>NUCLEOTIDE SEQUENCE</scope>
    <source>
        <strain evidence="1">Babe19</strain>
    </source>
</reference>
<evidence type="ECO:0000313" key="1">
    <source>
        <dbReference type="EMBL" id="KAJ3550026.1"/>
    </source>
</evidence>
<sequence length="214" mass="23875">MAAPGMPYEPLITPHHPATFSILSPCEITVESSTAPLELIYGNLGDASYQDLHPGTLIASGGGLVASPPLTPSTDNRIIPKGLDHYPSPIVEKAKSRRRMQNRESQRRFRERKEQLQKTLQQQVDNSRSKYEALLRGYNESTTEITLLLQENDALRSEVKDLRRQRRLMLSVMKMLRGGKRPSSSEAGETADFLSDVMHYLGDVSDDPATPDTN</sequence>
<keyword evidence="2" id="KW-1185">Reference proteome</keyword>
<evidence type="ECO:0000313" key="2">
    <source>
        <dbReference type="Proteomes" id="UP001148629"/>
    </source>
</evidence>
<organism evidence="1 2">
    <name type="scientific">Fusarium decemcellulare</name>
    <dbReference type="NCBI Taxonomy" id="57161"/>
    <lineage>
        <taxon>Eukaryota</taxon>
        <taxon>Fungi</taxon>
        <taxon>Dikarya</taxon>
        <taxon>Ascomycota</taxon>
        <taxon>Pezizomycotina</taxon>
        <taxon>Sordariomycetes</taxon>
        <taxon>Hypocreomycetidae</taxon>
        <taxon>Hypocreales</taxon>
        <taxon>Nectriaceae</taxon>
        <taxon>Fusarium</taxon>
        <taxon>Fusarium decemcellulare species complex</taxon>
    </lineage>
</organism>
<dbReference type="Proteomes" id="UP001148629">
    <property type="component" value="Unassembled WGS sequence"/>
</dbReference>
<name>A0ACC1T0L9_9HYPO</name>
<comment type="caution">
    <text evidence="1">The sequence shown here is derived from an EMBL/GenBank/DDBJ whole genome shotgun (WGS) entry which is preliminary data.</text>
</comment>
<accession>A0ACC1T0L9</accession>
<dbReference type="EMBL" id="JANRMS010000009">
    <property type="protein sequence ID" value="KAJ3550026.1"/>
    <property type="molecule type" value="Genomic_DNA"/>
</dbReference>
<proteinExistence type="predicted"/>